<feature type="chain" id="PRO_5034655901" evidence="1">
    <location>
        <begin position="22"/>
        <end position="206"/>
    </location>
</feature>
<evidence type="ECO:0000313" key="3">
    <source>
        <dbReference type="Proteomes" id="UP000439903"/>
    </source>
</evidence>
<evidence type="ECO:0000313" key="2">
    <source>
        <dbReference type="EMBL" id="KAF0401372.1"/>
    </source>
</evidence>
<protein>
    <submittedName>
        <fullName evidence="2">Galactose oxidase</fullName>
    </submittedName>
</protein>
<comment type="caution">
    <text evidence="2">The sequence shown here is derived from an EMBL/GenBank/DDBJ whole genome shotgun (WGS) entry which is preliminary data.</text>
</comment>
<feature type="signal peptide" evidence="1">
    <location>
        <begin position="1"/>
        <end position="21"/>
    </location>
</feature>
<keyword evidence="1" id="KW-0732">Signal</keyword>
<evidence type="ECO:0000256" key="1">
    <source>
        <dbReference type="SAM" id="SignalP"/>
    </source>
</evidence>
<accession>A0A8H3X2B7</accession>
<name>A0A8H3X2B7_GIGMA</name>
<dbReference type="Proteomes" id="UP000439903">
    <property type="component" value="Unassembled WGS sequence"/>
</dbReference>
<dbReference type="OrthoDB" id="2019572at2759"/>
<dbReference type="InterPro" id="IPR037293">
    <property type="entry name" value="Gal_Oxidase_central_sf"/>
</dbReference>
<dbReference type="Gene3D" id="2.130.10.80">
    <property type="entry name" value="Galactose oxidase/kelch, beta-propeller"/>
    <property type="match status" value="1"/>
</dbReference>
<gene>
    <name evidence="2" type="ORF">F8M41_009481</name>
</gene>
<sequence>MKIIFPYFLTITLNALCDVVATINSLTANVTNATVNPSMVGEWKEVKKTTVVAMYIVLARPTKILIIDKGKSRTLNLKTNVFCSARSFFENGTLIESGGAENALGAQKGFQSARLFTSAIMIIVIEPFGDFNTGRLMGDYIHMPDGKVLVLVWVMLVGIRYYVEIFTPPYLLKGISQPIIRNIVDTTLQLLNTDSNKIWCGSHHID</sequence>
<organism evidence="2 3">
    <name type="scientific">Gigaspora margarita</name>
    <dbReference type="NCBI Taxonomy" id="4874"/>
    <lineage>
        <taxon>Eukaryota</taxon>
        <taxon>Fungi</taxon>
        <taxon>Fungi incertae sedis</taxon>
        <taxon>Mucoromycota</taxon>
        <taxon>Glomeromycotina</taxon>
        <taxon>Glomeromycetes</taxon>
        <taxon>Diversisporales</taxon>
        <taxon>Gigasporaceae</taxon>
        <taxon>Gigaspora</taxon>
    </lineage>
</organism>
<keyword evidence="3" id="KW-1185">Reference proteome</keyword>
<reference evidence="2 3" key="1">
    <citation type="journal article" date="2019" name="Environ. Microbiol.">
        <title>At the nexus of three kingdoms: the genome of the mycorrhizal fungus Gigaspora margarita provides insights into plant, endobacterial and fungal interactions.</title>
        <authorList>
            <person name="Venice F."/>
            <person name="Ghignone S."/>
            <person name="Salvioli di Fossalunga A."/>
            <person name="Amselem J."/>
            <person name="Novero M."/>
            <person name="Xianan X."/>
            <person name="Sedzielewska Toro K."/>
            <person name="Morin E."/>
            <person name="Lipzen A."/>
            <person name="Grigoriev I.V."/>
            <person name="Henrissat B."/>
            <person name="Martin F.M."/>
            <person name="Bonfante P."/>
        </authorList>
    </citation>
    <scope>NUCLEOTIDE SEQUENCE [LARGE SCALE GENOMIC DNA]</scope>
    <source>
        <strain evidence="2 3">BEG34</strain>
    </source>
</reference>
<proteinExistence type="predicted"/>
<dbReference type="AlphaFoldDB" id="A0A8H3X2B7"/>
<dbReference type="EMBL" id="WTPW01002024">
    <property type="protein sequence ID" value="KAF0401372.1"/>
    <property type="molecule type" value="Genomic_DNA"/>
</dbReference>